<dbReference type="STRING" id="292415.Tbd_2787"/>
<gene>
    <name evidence="3" type="ordered locus">Tbd_2787</name>
</gene>
<dbReference type="CDD" id="cd03020">
    <property type="entry name" value="DsbA_DsbC_DsbG"/>
    <property type="match status" value="1"/>
</dbReference>
<keyword evidence="4" id="KW-1185">Reference proteome</keyword>
<keyword evidence="1" id="KW-0676">Redox-active center</keyword>
<dbReference type="Gene3D" id="3.10.450.70">
    <property type="entry name" value="Disulphide bond isomerase, DsbC/G, N-terminal"/>
    <property type="match status" value="1"/>
</dbReference>
<evidence type="ECO:0000256" key="1">
    <source>
        <dbReference type="RuleBase" id="RU364038"/>
    </source>
</evidence>
<dbReference type="InterPro" id="IPR012336">
    <property type="entry name" value="Thioredoxin-like_fold"/>
</dbReference>
<dbReference type="GO" id="GO:0042597">
    <property type="term" value="C:periplasmic space"/>
    <property type="evidence" value="ECO:0007669"/>
    <property type="project" value="UniProtKB-SubCell"/>
</dbReference>
<keyword evidence="1" id="KW-0732">Signal</keyword>
<dbReference type="Proteomes" id="UP000008291">
    <property type="component" value="Chromosome"/>
</dbReference>
<organism evidence="3 4">
    <name type="scientific">Thiobacillus denitrificans (strain ATCC 25259 / T1)</name>
    <dbReference type="NCBI Taxonomy" id="292415"/>
    <lineage>
        <taxon>Bacteria</taxon>
        <taxon>Pseudomonadati</taxon>
        <taxon>Pseudomonadota</taxon>
        <taxon>Betaproteobacteria</taxon>
        <taxon>Nitrosomonadales</taxon>
        <taxon>Thiobacillaceae</taxon>
        <taxon>Thiobacillus</taxon>
    </lineage>
</organism>
<dbReference type="NCBIfam" id="NF008657">
    <property type="entry name" value="PRK11657.1"/>
    <property type="match status" value="1"/>
</dbReference>
<accession>Q3SF75</accession>
<dbReference type="InterPro" id="IPR036249">
    <property type="entry name" value="Thioredoxin-like_sf"/>
</dbReference>
<protein>
    <recommendedName>
        <fullName evidence="1">Thiol:disulfide interchange protein</fullName>
    </recommendedName>
</protein>
<dbReference type="SUPFAM" id="SSF52833">
    <property type="entry name" value="Thioredoxin-like"/>
    <property type="match status" value="1"/>
</dbReference>
<dbReference type="InterPro" id="IPR009094">
    <property type="entry name" value="DiS-bond_isomerase_DsbC/G_N_sf"/>
</dbReference>
<proteinExistence type="inferred from homology"/>
<comment type="subcellular location">
    <subcellularLocation>
        <location evidence="1">Periplasm</location>
    </subcellularLocation>
</comment>
<dbReference type="PANTHER" id="PTHR35272:SF4">
    <property type="entry name" value="THIOL:DISULFIDE INTERCHANGE PROTEIN DSBG"/>
    <property type="match status" value="1"/>
</dbReference>
<keyword evidence="1" id="KW-0574">Periplasm</keyword>
<dbReference type="PANTHER" id="PTHR35272">
    <property type="entry name" value="THIOL:DISULFIDE INTERCHANGE PROTEIN DSBC-RELATED"/>
    <property type="match status" value="1"/>
</dbReference>
<dbReference type="Gene3D" id="3.40.30.10">
    <property type="entry name" value="Glutaredoxin"/>
    <property type="match status" value="1"/>
</dbReference>
<comment type="function">
    <text evidence="1">Required for disulfide bond formation in some periplasmic proteins. Acts by transferring its disulfide bond to other proteins and is reduced in the process.</text>
</comment>
<dbReference type="HOGENOM" id="CLU_080090_0_0_4"/>
<evidence type="ECO:0000313" key="4">
    <source>
        <dbReference type="Proteomes" id="UP000008291"/>
    </source>
</evidence>
<dbReference type="eggNOG" id="COG1651">
    <property type="taxonomic scope" value="Bacteria"/>
</dbReference>
<sequence length="254" mass="26989">MSKPPYVLAILLALPAQALAAEAKNWPAPIMALQTEGVEVVGTFKAPGGLTGYAGRVGQQPLAIYLTSDGKYAIVGTMIDGKGNNLSEKPVADLVNKPMTEQVWQQLGQSTWVGDGKPTAPRVVYAFTDPNCPYCNKFWNDARPWVKSGKVQLRHVMVAILGPTSPGKAAAILAAKDPEAALTRHEQAHATGGVKPLGRIPQKTAAQLEANQKLMQQLGSSATPTIFYKDASGKVRKIQGAPSTDLLTEVLGPR</sequence>
<dbReference type="AlphaFoldDB" id="Q3SF75"/>
<evidence type="ECO:0000259" key="2">
    <source>
        <dbReference type="Pfam" id="PF13098"/>
    </source>
</evidence>
<dbReference type="OrthoDB" id="5298214at2"/>
<feature type="chain" id="PRO_5010006095" description="Thiol:disulfide interchange protein" evidence="1">
    <location>
        <begin position="21"/>
        <end position="254"/>
    </location>
</feature>
<comment type="similarity">
    <text evidence="1">Belongs to the thioredoxin family. DsbC subfamily.</text>
</comment>
<evidence type="ECO:0000313" key="3">
    <source>
        <dbReference type="EMBL" id="AAZ98740.1"/>
    </source>
</evidence>
<feature type="signal peptide" evidence="1">
    <location>
        <begin position="1"/>
        <end position="20"/>
    </location>
</feature>
<feature type="domain" description="Thioredoxin-like fold" evidence="2">
    <location>
        <begin position="119"/>
        <end position="248"/>
    </location>
</feature>
<reference evidence="3 4" key="1">
    <citation type="journal article" date="2006" name="J. Bacteriol.">
        <title>The genome sequence of the obligately chemolithoautotrophic, facultatively anaerobic bacterium Thiobacillus denitrificans.</title>
        <authorList>
            <person name="Beller H.R."/>
            <person name="Chain P.S."/>
            <person name="Letain T.E."/>
            <person name="Chakicherla A."/>
            <person name="Larimer F.W."/>
            <person name="Richardson P.M."/>
            <person name="Coleman M.A."/>
            <person name="Wood A.P."/>
            <person name="Kelly D.P."/>
        </authorList>
    </citation>
    <scope>NUCLEOTIDE SEQUENCE [LARGE SCALE GENOMIC DNA]</scope>
    <source>
        <strain evidence="3 4">ATCC 25259</strain>
    </source>
</reference>
<dbReference type="InterPro" id="IPR033954">
    <property type="entry name" value="DiS-bond_Isoase_DsbC/G"/>
</dbReference>
<name>Q3SF75_THIDA</name>
<dbReference type="RefSeq" id="WP_011313299.1">
    <property type="nucleotide sequence ID" value="NC_007404.1"/>
</dbReference>
<dbReference type="KEGG" id="tbd:Tbd_2787"/>
<dbReference type="Pfam" id="PF13098">
    <property type="entry name" value="Thioredoxin_2"/>
    <property type="match status" value="1"/>
</dbReference>
<dbReference type="InterPro" id="IPR051470">
    <property type="entry name" value="Thiol:disulfide_interchange"/>
</dbReference>
<dbReference type="EMBL" id="CP000116">
    <property type="protein sequence ID" value="AAZ98740.1"/>
    <property type="molecule type" value="Genomic_DNA"/>
</dbReference>
<dbReference type="SUPFAM" id="SSF54423">
    <property type="entry name" value="DsbC/DsbG N-terminal domain-like"/>
    <property type="match status" value="1"/>
</dbReference>